<dbReference type="AlphaFoldDB" id="A0A9X2YPH2"/>
<feature type="non-terminal residue" evidence="1">
    <location>
        <position position="1"/>
    </location>
</feature>
<organism evidence="1 2">
    <name type="scientific">[Mycobacterium] manitobense</name>
    <dbReference type="NCBI Taxonomy" id="190147"/>
    <lineage>
        <taxon>Bacteria</taxon>
        <taxon>Bacillati</taxon>
        <taxon>Actinomycetota</taxon>
        <taxon>Actinomycetes</taxon>
        <taxon>Mycobacteriales</taxon>
        <taxon>Mycobacteriaceae</taxon>
        <taxon>Mycolicibacterium</taxon>
    </lineage>
</organism>
<protein>
    <submittedName>
        <fullName evidence="1">Uncharacterized protein</fullName>
    </submittedName>
</protein>
<dbReference type="Proteomes" id="UP001140293">
    <property type="component" value="Unassembled WGS sequence"/>
</dbReference>
<keyword evidence="2" id="KW-1185">Reference proteome</keyword>
<evidence type="ECO:0000313" key="1">
    <source>
        <dbReference type="EMBL" id="MCV7171504.1"/>
    </source>
</evidence>
<feature type="non-terminal residue" evidence="1">
    <location>
        <position position="89"/>
    </location>
</feature>
<accession>A0A9X2YPH2</accession>
<name>A0A9X2YPH2_9MYCO</name>
<comment type="caution">
    <text evidence="1">The sequence shown here is derived from an EMBL/GenBank/DDBJ whole genome shotgun (WGS) entry which is preliminary data.</text>
</comment>
<reference evidence="1" key="2">
    <citation type="journal article" date="2022" name="BMC Genomics">
        <title>Comparative genome analysis of mycobacteria focusing on tRNA and non-coding RNA.</title>
        <authorList>
            <person name="Behra P.R.K."/>
            <person name="Pettersson B.M.F."/>
            <person name="Ramesh M."/>
            <person name="Das S."/>
            <person name="Dasgupta S."/>
            <person name="Kirsebom L.A."/>
        </authorList>
    </citation>
    <scope>NUCLEOTIDE SEQUENCE</scope>
    <source>
        <strain evidence="1">DSM 44615</strain>
    </source>
</reference>
<sequence>GDSIGLGYLGLNRLSLNDTLDRRLMHLCSSRLSLDRILTLDRTDTTNSVGGFGGLLVGDSIGLGYLGLNRLSLNDTLDRRLMHLCSSRL</sequence>
<dbReference type="EMBL" id="JACKSJ010000137">
    <property type="protein sequence ID" value="MCV7171504.1"/>
    <property type="molecule type" value="Genomic_DNA"/>
</dbReference>
<evidence type="ECO:0000313" key="2">
    <source>
        <dbReference type="Proteomes" id="UP001140293"/>
    </source>
</evidence>
<proteinExistence type="predicted"/>
<reference evidence="1" key="1">
    <citation type="submission" date="2020-07" db="EMBL/GenBank/DDBJ databases">
        <authorList>
            <person name="Pettersson B.M.F."/>
            <person name="Behra P.R.K."/>
            <person name="Ramesh M."/>
            <person name="Das S."/>
            <person name="Dasgupta S."/>
            <person name="Kirsebom L.A."/>
        </authorList>
    </citation>
    <scope>NUCLEOTIDE SEQUENCE</scope>
    <source>
        <strain evidence="1">DSM 44615</strain>
    </source>
</reference>
<gene>
    <name evidence="1" type="ORF">H7I41_16440</name>
</gene>
<dbReference type="RefSeq" id="WP_264013689.1">
    <property type="nucleotide sequence ID" value="NZ_JACKSJ010000137.1"/>
</dbReference>